<evidence type="ECO:0000256" key="1">
    <source>
        <dbReference type="SAM" id="MobiDB-lite"/>
    </source>
</evidence>
<accession>A0A7I8DF53</accession>
<dbReference type="RefSeq" id="WP_200760536.1">
    <property type="nucleotide sequence ID" value="NZ_AP023366.1"/>
</dbReference>
<dbReference type="KEGG" id="eff:skT53_15260"/>
<keyword evidence="3" id="KW-1185">Reference proteome</keyword>
<dbReference type="EMBL" id="AP023366">
    <property type="protein sequence ID" value="BCJ86541.1"/>
    <property type="molecule type" value="Genomic_DNA"/>
</dbReference>
<evidence type="ECO:0000313" key="2">
    <source>
        <dbReference type="EMBL" id="BCJ86541.1"/>
    </source>
</evidence>
<feature type="region of interest" description="Disordered" evidence="1">
    <location>
        <begin position="42"/>
        <end position="64"/>
    </location>
</feature>
<sequence length="64" mass="7444">MNELEPQHPHEMIQEALLLLQQDAPDLKNAIQLLQSARQLMRTQSETDENSRVESWGWSNDTID</sequence>
<protein>
    <submittedName>
        <fullName evidence="2">Uncharacterized protein</fullName>
    </submittedName>
</protein>
<reference evidence="2 3" key="1">
    <citation type="submission" date="2020-08" db="EMBL/GenBank/DDBJ databases">
        <title>Complete Genome Sequence of Effusibacillus dendaii Strain skT53, Isolated from Farmland soil.</title>
        <authorList>
            <person name="Konishi T."/>
            <person name="Kawasaki H."/>
        </authorList>
    </citation>
    <scope>NUCLEOTIDE SEQUENCE [LARGE SCALE GENOMIC DNA]</scope>
    <source>
        <strain evidence="3">skT53</strain>
    </source>
</reference>
<dbReference type="AlphaFoldDB" id="A0A7I8DF53"/>
<proteinExistence type="predicted"/>
<gene>
    <name evidence="2" type="ORF">skT53_15260</name>
</gene>
<organism evidence="2 3">
    <name type="scientific">Effusibacillus dendaii</name>
    <dbReference type="NCBI Taxonomy" id="2743772"/>
    <lineage>
        <taxon>Bacteria</taxon>
        <taxon>Bacillati</taxon>
        <taxon>Bacillota</taxon>
        <taxon>Bacilli</taxon>
        <taxon>Bacillales</taxon>
        <taxon>Alicyclobacillaceae</taxon>
        <taxon>Effusibacillus</taxon>
    </lineage>
</organism>
<dbReference type="Proteomes" id="UP000593802">
    <property type="component" value="Chromosome"/>
</dbReference>
<evidence type="ECO:0000313" key="3">
    <source>
        <dbReference type="Proteomes" id="UP000593802"/>
    </source>
</evidence>
<name>A0A7I8DF53_9BACL</name>